<keyword evidence="2" id="KW-1185">Reference proteome</keyword>
<dbReference type="EMBL" id="AHAM01000162">
    <property type="protein sequence ID" value="EHK55529.1"/>
    <property type="molecule type" value="Genomic_DNA"/>
</dbReference>
<evidence type="ECO:0000313" key="1">
    <source>
        <dbReference type="EMBL" id="EHK55529.1"/>
    </source>
</evidence>
<proteinExistence type="predicted"/>
<protein>
    <submittedName>
        <fullName evidence="1">Uncharacterized protein</fullName>
    </submittedName>
</protein>
<evidence type="ECO:0000313" key="2">
    <source>
        <dbReference type="Proteomes" id="UP000003250"/>
    </source>
</evidence>
<dbReference type="Proteomes" id="UP000003250">
    <property type="component" value="Unassembled WGS sequence"/>
</dbReference>
<organism evidence="1 2">
    <name type="scientific">Mesorhizobium alhagi CCNWXJ12-2</name>
    <dbReference type="NCBI Taxonomy" id="1107882"/>
    <lineage>
        <taxon>Bacteria</taxon>
        <taxon>Pseudomonadati</taxon>
        <taxon>Pseudomonadota</taxon>
        <taxon>Alphaproteobacteria</taxon>
        <taxon>Hyphomicrobiales</taxon>
        <taxon>Phyllobacteriaceae</taxon>
        <taxon>Allomesorhizobium</taxon>
    </lineage>
</organism>
<dbReference type="AlphaFoldDB" id="H0HUU3"/>
<gene>
    <name evidence="1" type="ORF">MAXJ12_19718</name>
</gene>
<accession>H0HUU3</accession>
<name>H0HUU3_9HYPH</name>
<reference evidence="1 2" key="1">
    <citation type="journal article" date="2012" name="J. Bacteriol.">
        <title>Draft Genome Sequence of Mesorhizobium alhagi CCNWXJ12-2T, a Novel Salt-Resistant Species Isolated from the Desert of Northwestern China.</title>
        <authorList>
            <person name="Zhou M."/>
            <person name="Chen W."/>
            <person name="Chen H."/>
            <person name="Wei G."/>
        </authorList>
    </citation>
    <scope>NUCLEOTIDE SEQUENCE [LARGE SCALE GENOMIC DNA]</scope>
    <source>
        <strain evidence="1 2">CCNWXJ12-2</strain>
    </source>
</reference>
<sequence>MIPPLLEGQLGYVKNSLTHAFGVVGPLAHGLSRFGHDVLLHGKIAH</sequence>